<keyword evidence="2" id="KW-0238">DNA-binding</keyword>
<dbReference type="AlphaFoldDB" id="A0A8J8CH35"/>
<dbReference type="GO" id="GO:0006313">
    <property type="term" value="P:DNA transposition"/>
    <property type="evidence" value="ECO:0007669"/>
    <property type="project" value="InterPro"/>
</dbReference>
<dbReference type="EMBL" id="JAHEAC010000157">
    <property type="protein sequence ID" value="MBX8645056.1"/>
    <property type="molecule type" value="Genomic_DNA"/>
</dbReference>
<dbReference type="Pfam" id="PF00872">
    <property type="entry name" value="Transposase_mut"/>
    <property type="match status" value="1"/>
</dbReference>
<sequence length="126" mass="14481">MEDIETRLDLAVKEAVKEPERIMGVERGVLLEQSNGTRNGNYKRDLTTKYGHIDNLKVPGERESTFRTQIFRPYQRYTGIEDFIAATYANGISARKTGNCPPRELHLRVVKGDLQTFPFSFQLFGR</sequence>
<gene>
    <name evidence="4" type="ORF">J9259_09195</name>
    <name evidence="5" type="ORF">KIY12_10135</name>
</gene>
<keyword evidence="1" id="KW-0815">Transposition</keyword>
<evidence type="ECO:0000313" key="4">
    <source>
        <dbReference type="EMBL" id="MBX8632669.1"/>
    </source>
</evidence>
<reference evidence="5" key="1">
    <citation type="submission" date="2021-05" db="EMBL/GenBank/DDBJ databases">
        <title>Genomic insights into ecological role and evolution of a novel Thermoplasmata order Candidatus Sysuiplasmatales.</title>
        <authorList>
            <person name="Yuan Y."/>
        </authorList>
    </citation>
    <scope>NUCLEOTIDE SEQUENCE</scope>
    <source>
        <strain evidence="5">TUT19-bin139</strain>
        <strain evidence="4">YP2-bin.285</strain>
    </source>
</reference>
<dbReference type="GO" id="GO:0004803">
    <property type="term" value="F:transposase activity"/>
    <property type="evidence" value="ECO:0007669"/>
    <property type="project" value="InterPro"/>
</dbReference>
<organism evidence="5 6">
    <name type="scientific">Candidatus Sysuiplasma superficiale</name>
    <dbReference type="NCBI Taxonomy" id="2823368"/>
    <lineage>
        <taxon>Archaea</taxon>
        <taxon>Methanobacteriati</taxon>
        <taxon>Thermoplasmatota</taxon>
        <taxon>Thermoplasmata</taxon>
        <taxon>Candidatus Sysuiplasmatales</taxon>
        <taxon>Candidatus Sysuiplasmataceae</taxon>
        <taxon>Candidatus Sysuiplasma</taxon>
    </lineage>
</organism>
<evidence type="ECO:0000256" key="1">
    <source>
        <dbReference type="ARBA" id="ARBA00022578"/>
    </source>
</evidence>
<comment type="caution">
    <text evidence="5">The sequence shown here is derived from an EMBL/GenBank/DDBJ whole genome shotgun (WGS) entry which is preliminary data.</text>
</comment>
<evidence type="ECO:0000256" key="3">
    <source>
        <dbReference type="ARBA" id="ARBA00023172"/>
    </source>
</evidence>
<dbReference type="EMBL" id="JAGVSJ010000048">
    <property type="protein sequence ID" value="MBX8632669.1"/>
    <property type="molecule type" value="Genomic_DNA"/>
</dbReference>
<dbReference type="Proteomes" id="UP000716004">
    <property type="component" value="Unassembled WGS sequence"/>
</dbReference>
<accession>A0A8J8CH35</accession>
<protein>
    <submittedName>
        <fullName evidence="5">Transposase</fullName>
    </submittedName>
</protein>
<keyword evidence="3" id="KW-0233">DNA recombination</keyword>
<dbReference type="Proteomes" id="UP000750197">
    <property type="component" value="Unassembled WGS sequence"/>
</dbReference>
<proteinExistence type="predicted"/>
<name>A0A8J8CH35_9ARCH</name>
<dbReference type="GO" id="GO:0003677">
    <property type="term" value="F:DNA binding"/>
    <property type="evidence" value="ECO:0007669"/>
    <property type="project" value="UniProtKB-KW"/>
</dbReference>
<evidence type="ECO:0000313" key="6">
    <source>
        <dbReference type="Proteomes" id="UP000750197"/>
    </source>
</evidence>
<evidence type="ECO:0000313" key="5">
    <source>
        <dbReference type="EMBL" id="MBX8645056.1"/>
    </source>
</evidence>
<evidence type="ECO:0000256" key="2">
    <source>
        <dbReference type="ARBA" id="ARBA00023125"/>
    </source>
</evidence>
<dbReference type="InterPro" id="IPR001207">
    <property type="entry name" value="Transposase_mutator"/>
</dbReference>